<dbReference type="GO" id="GO:0006520">
    <property type="term" value="P:amino acid metabolic process"/>
    <property type="evidence" value="ECO:0007669"/>
    <property type="project" value="UniProtKB-ARBA"/>
</dbReference>
<evidence type="ECO:0000313" key="3">
    <source>
        <dbReference type="Proteomes" id="UP000053201"/>
    </source>
</evidence>
<dbReference type="PANTHER" id="PTHR31131">
    <property type="entry name" value="CHROMOSOME 1, WHOLE GENOME SHOTGUN SEQUENCE"/>
    <property type="match status" value="1"/>
</dbReference>
<dbReference type="GeneID" id="27687849"/>
<dbReference type="EMBL" id="KQ257456">
    <property type="protein sequence ID" value="KND00054.1"/>
    <property type="molecule type" value="Genomic_DNA"/>
</dbReference>
<dbReference type="InterPro" id="IPR027795">
    <property type="entry name" value="CASTOR_ACT_dom"/>
</dbReference>
<dbReference type="GO" id="GO:0046394">
    <property type="term" value="P:carboxylic acid biosynthetic process"/>
    <property type="evidence" value="ECO:0007669"/>
    <property type="project" value="UniProtKB-ARBA"/>
</dbReference>
<dbReference type="OrthoDB" id="58529at2759"/>
<dbReference type="PANTHER" id="PTHR31131:SF6">
    <property type="entry name" value="CASTOR ACT DOMAIN-CONTAINING PROTEIN"/>
    <property type="match status" value="1"/>
</dbReference>
<dbReference type="VEuPathDB" id="FungiDB:SPPG_04398"/>
<dbReference type="OMA" id="WADGPGF"/>
<dbReference type="Gene3D" id="3.30.2130.10">
    <property type="entry name" value="VC0802-like"/>
    <property type="match status" value="1"/>
</dbReference>
<dbReference type="InParanoid" id="A0A0L0HGX6"/>
<dbReference type="SUPFAM" id="SSF55021">
    <property type="entry name" value="ACT-like"/>
    <property type="match status" value="1"/>
</dbReference>
<dbReference type="InterPro" id="IPR051719">
    <property type="entry name" value="CASTOR_mTORC1"/>
</dbReference>
<keyword evidence="3" id="KW-1185">Reference proteome</keyword>
<organism evidence="2 3">
    <name type="scientific">Spizellomyces punctatus (strain DAOM BR117)</name>
    <dbReference type="NCBI Taxonomy" id="645134"/>
    <lineage>
        <taxon>Eukaryota</taxon>
        <taxon>Fungi</taxon>
        <taxon>Fungi incertae sedis</taxon>
        <taxon>Chytridiomycota</taxon>
        <taxon>Chytridiomycota incertae sedis</taxon>
        <taxon>Chytridiomycetes</taxon>
        <taxon>Spizellomycetales</taxon>
        <taxon>Spizellomycetaceae</taxon>
        <taxon>Spizellomyces</taxon>
    </lineage>
</organism>
<dbReference type="eggNOG" id="ENOG502S7H6">
    <property type="taxonomic scope" value="Eukaryota"/>
</dbReference>
<reference evidence="2 3" key="1">
    <citation type="submission" date="2009-08" db="EMBL/GenBank/DDBJ databases">
        <title>The Genome Sequence of Spizellomyces punctatus strain DAOM BR117.</title>
        <authorList>
            <consortium name="The Broad Institute Genome Sequencing Platform"/>
            <person name="Russ C."/>
            <person name="Cuomo C."/>
            <person name="Shea T."/>
            <person name="Young S.K."/>
            <person name="Zeng Q."/>
            <person name="Koehrsen M."/>
            <person name="Haas B."/>
            <person name="Borodovsky M."/>
            <person name="Guigo R."/>
            <person name="Alvarado L."/>
            <person name="Berlin A."/>
            <person name="Bochicchio J."/>
            <person name="Borenstein D."/>
            <person name="Chapman S."/>
            <person name="Chen Z."/>
            <person name="Engels R."/>
            <person name="Freedman E."/>
            <person name="Gellesch M."/>
            <person name="Goldberg J."/>
            <person name="Griggs A."/>
            <person name="Gujja S."/>
            <person name="Heiman D."/>
            <person name="Hepburn T."/>
            <person name="Howarth C."/>
            <person name="Jen D."/>
            <person name="Larson L."/>
            <person name="Lewis B."/>
            <person name="Mehta T."/>
            <person name="Park D."/>
            <person name="Pearson M."/>
            <person name="Roberts A."/>
            <person name="Saif S."/>
            <person name="Shenoy N."/>
            <person name="Sisk P."/>
            <person name="Stolte C."/>
            <person name="Sykes S."/>
            <person name="Thomson T."/>
            <person name="Walk T."/>
            <person name="White J."/>
            <person name="Yandava C."/>
            <person name="Burger G."/>
            <person name="Gray M.W."/>
            <person name="Holland P.W.H."/>
            <person name="King N."/>
            <person name="Lang F.B.F."/>
            <person name="Roger A.J."/>
            <person name="Ruiz-Trillo I."/>
            <person name="Lander E."/>
            <person name="Nusbaum C."/>
        </authorList>
    </citation>
    <scope>NUCLEOTIDE SEQUENCE [LARGE SCALE GENOMIC DNA]</scope>
    <source>
        <strain evidence="2 3">DAOM BR117</strain>
    </source>
</reference>
<gene>
    <name evidence="2" type="ORF">SPPG_04398</name>
</gene>
<proteinExistence type="predicted"/>
<dbReference type="InterPro" id="IPR045865">
    <property type="entry name" value="ACT-like_dom_sf"/>
</dbReference>
<dbReference type="Proteomes" id="UP000053201">
    <property type="component" value="Unassembled WGS sequence"/>
</dbReference>
<feature type="domain" description="CASTOR ACT" evidence="1">
    <location>
        <begin position="68"/>
        <end position="124"/>
    </location>
</feature>
<evidence type="ECO:0000313" key="2">
    <source>
        <dbReference type="EMBL" id="KND00054.1"/>
    </source>
</evidence>
<sequence>MSAQSLTLVLYPTPLSVHRLPPTGDNIRAVTPFLAPTTLMNSLTITSSELSLIVPSPTILPNLPDLKTEAGWRAFQVAGTLDFALVGILASITAPLKEAGVSVFCISTFDTDWILVKEDTVEEARRVWQNVGFNVLDHFYPQEVSCR</sequence>
<dbReference type="RefSeq" id="XP_016608093.1">
    <property type="nucleotide sequence ID" value="XM_016752637.1"/>
</dbReference>
<dbReference type="Pfam" id="PF13840">
    <property type="entry name" value="ACT_7"/>
    <property type="match status" value="1"/>
</dbReference>
<evidence type="ECO:0000259" key="1">
    <source>
        <dbReference type="Pfam" id="PF13840"/>
    </source>
</evidence>
<name>A0A0L0HGX6_SPIPD</name>
<dbReference type="AlphaFoldDB" id="A0A0L0HGX6"/>
<accession>A0A0L0HGX6</accession>
<protein>
    <recommendedName>
        <fullName evidence="1">CASTOR ACT domain-containing protein</fullName>
    </recommendedName>
</protein>